<accession>A0A165CXA6</accession>
<organism evidence="1 2">
    <name type="scientific">Laetiporus sulphureus 93-53</name>
    <dbReference type="NCBI Taxonomy" id="1314785"/>
    <lineage>
        <taxon>Eukaryota</taxon>
        <taxon>Fungi</taxon>
        <taxon>Dikarya</taxon>
        <taxon>Basidiomycota</taxon>
        <taxon>Agaricomycotina</taxon>
        <taxon>Agaricomycetes</taxon>
        <taxon>Polyporales</taxon>
        <taxon>Laetiporus</taxon>
    </lineage>
</organism>
<reference evidence="1 2" key="1">
    <citation type="journal article" date="2016" name="Mol. Biol. Evol.">
        <title>Comparative Genomics of Early-Diverging Mushroom-Forming Fungi Provides Insights into the Origins of Lignocellulose Decay Capabilities.</title>
        <authorList>
            <person name="Nagy L.G."/>
            <person name="Riley R."/>
            <person name="Tritt A."/>
            <person name="Adam C."/>
            <person name="Daum C."/>
            <person name="Floudas D."/>
            <person name="Sun H."/>
            <person name="Yadav J.S."/>
            <person name="Pangilinan J."/>
            <person name="Larsson K.H."/>
            <person name="Matsuura K."/>
            <person name="Barry K."/>
            <person name="Labutti K."/>
            <person name="Kuo R."/>
            <person name="Ohm R.A."/>
            <person name="Bhattacharya S.S."/>
            <person name="Shirouzu T."/>
            <person name="Yoshinaga Y."/>
            <person name="Martin F.M."/>
            <person name="Grigoriev I.V."/>
            <person name="Hibbett D.S."/>
        </authorList>
    </citation>
    <scope>NUCLEOTIDE SEQUENCE [LARGE SCALE GENOMIC DNA]</scope>
    <source>
        <strain evidence="1 2">93-53</strain>
    </source>
</reference>
<dbReference type="InParanoid" id="A0A165CXA6"/>
<evidence type="ECO:0000313" key="2">
    <source>
        <dbReference type="Proteomes" id="UP000076871"/>
    </source>
</evidence>
<dbReference type="EMBL" id="KV427642">
    <property type="protein sequence ID" value="KZT03648.1"/>
    <property type="molecule type" value="Genomic_DNA"/>
</dbReference>
<keyword evidence="2" id="KW-1185">Reference proteome</keyword>
<sequence>MRIALESRALLSGRMRTRNVLHPIIVYHEPFDHKTLSDSLPMIRPEGQGVASCNLSYASSVGVLGETTFRKSRNARLPDHTAITHAHCGVGILKIASVKRRSSHYESSRPNRVDAHYLAGSGPVQCGIGSAPLFLVGRHVLIAMEDWPR</sequence>
<protein>
    <submittedName>
        <fullName evidence="1">Uncharacterized protein</fullName>
    </submittedName>
</protein>
<dbReference type="RefSeq" id="XP_040761388.1">
    <property type="nucleotide sequence ID" value="XM_040902044.1"/>
</dbReference>
<dbReference type="Proteomes" id="UP000076871">
    <property type="component" value="Unassembled WGS sequence"/>
</dbReference>
<dbReference type="AlphaFoldDB" id="A0A165CXA6"/>
<gene>
    <name evidence="1" type="ORF">LAESUDRAFT_330068</name>
</gene>
<evidence type="ECO:0000313" key="1">
    <source>
        <dbReference type="EMBL" id="KZT03648.1"/>
    </source>
</evidence>
<dbReference type="GeneID" id="63819075"/>
<name>A0A165CXA6_9APHY</name>
<proteinExistence type="predicted"/>